<dbReference type="AlphaFoldDB" id="A0A1R0H8G1"/>
<dbReference type="Proteomes" id="UP000187455">
    <property type="component" value="Unassembled WGS sequence"/>
</dbReference>
<evidence type="ECO:0000256" key="4">
    <source>
        <dbReference type="PIRSR" id="PIRSR000097-2"/>
    </source>
</evidence>
<dbReference type="GO" id="GO:0016491">
    <property type="term" value="F:oxidoreductase activity"/>
    <property type="evidence" value="ECO:0007669"/>
    <property type="project" value="UniProtKB-KW"/>
</dbReference>
<sequence>MSTTIKLSGTGQEMPLVGYGLWKVPKDVCKDMVVQAIKSGYRLLDGASDYGNELEVGQGIKEAISQGLVKREDLFITSKLWCTHHRKEHVKLAIDKTLADLGLEYLDLYLIHFPISVKYVPIEERYPAAFFADPVAKTVVIDPVPYQETWQAMEQLVDIGLARNIGVSNLPAALLIDVLSYARIKPAVLQIEVHPYGNRAQLIQFAQSQGLAITGFSSFGDASYQSIGMVNQGADFIPLLDHPTVTSIAAEHKVASGQVLLRWAVQQNIAVVPKSLNSERISQNINIFHFVLSDEQMQSLNQLNIDLKFNDPAKFLNYPIYAN</sequence>
<dbReference type="OrthoDB" id="416253at2759"/>
<dbReference type="InterPro" id="IPR018170">
    <property type="entry name" value="Aldo/ket_reductase_CS"/>
</dbReference>
<name>A0A1R0H8G1_9FUNG</name>
<dbReference type="PROSITE" id="PS00063">
    <property type="entry name" value="ALDOKETO_REDUCTASE_3"/>
    <property type="match status" value="1"/>
</dbReference>
<dbReference type="FunFam" id="3.20.20.100:FF:000007">
    <property type="entry name" value="NAD(P)H-dependent D-xylose reductase xyl1"/>
    <property type="match status" value="1"/>
</dbReference>
<evidence type="ECO:0000256" key="2">
    <source>
        <dbReference type="ARBA" id="ARBA00023002"/>
    </source>
</evidence>
<evidence type="ECO:0000313" key="7">
    <source>
        <dbReference type="EMBL" id="OLY85482.1"/>
    </source>
</evidence>
<gene>
    <name evidence="7" type="ORF">AYI68_g326</name>
</gene>
<dbReference type="InterPro" id="IPR020471">
    <property type="entry name" value="AKR"/>
</dbReference>
<dbReference type="EMBL" id="LSSL01000098">
    <property type="protein sequence ID" value="OLY85482.1"/>
    <property type="molecule type" value="Genomic_DNA"/>
</dbReference>
<evidence type="ECO:0000259" key="6">
    <source>
        <dbReference type="Pfam" id="PF00248"/>
    </source>
</evidence>
<dbReference type="InterPro" id="IPR036812">
    <property type="entry name" value="NAD(P)_OxRdtase_dom_sf"/>
</dbReference>
<dbReference type="SUPFAM" id="SSF51430">
    <property type="entry name" value="NAD(P)-linked oxidoreductase"/>
    <property type="match status" value="1"/>
</dbReference>
<evidence type="ECO:0000256" key="5">
    <source>
        <dbReference type="PIRSR" id="PIRSR000097-3"/>
    </source>
</evidence>
<dbReference type="Pfam" id="PF00248">
    <property type="entry name" value="Aldo_ket_red"/>
    <property type="match status" value="1"/>
</dbReference>
<dbReference type="PROSITE" id="PS00798">
    <property type="entry name" value="ALDOKETO_REDUCTASE_1"/>
    <property type="match status" value="1"/>
</dbReference>
<comment type="caution">
    <text evidence="7">The sequence shown here is derived from an EMBL/GenBank/DDBJ whole genome shotgun (WGS) entry which is preliminary data.</text>
</comment>
<dbReference type="PANTHER" id="PTHR11732">
    <property type="entry name" value="ALDO/KETO REDUCTASE"/>
    <property type="match status" value="1"/>
</dbReference>
<dbReference type="Gene3D" id="3.20.20.100">
    <property type="entry name" value="NADP-dependent oxidoreductase domain"/>
    <property type="match status" value="1"/>
</dbReference>
<keyword evidence="8" id="KW-1185">Reference proteome</keyword>
<evidence type="ECO:0000256" key="3">
    <source>
        <dbReference type="PIRSR" id="PIRSR000097-1"/>
    </source>
</evidence>
<dbReference type="STRING" id="133383.A0A1R0H8G1"/>
<comment type="similarity">
    <text evidence="1">Belongs to the aldo/keto reductase family.</text>
</comment>
<reference evidence="7 8" key="1">
    <citation type="journal article" date="2016" name="Mol. Biol. Evol.">
        <title>Genome-Wide Survey of Gut Fungi (Harpellales) Reveals the First Horizontally Transferred Ubiquitin Gene from a Mosquito Host.</title>
        <authorList>
            <person name="Wang Y."/>
            <person name="White M.M."/>
            <person name="Kvist S."/>
            <person name="Moncalvo J.M."/>
        </authorList>
    </citation>
    <scope>NUCLEOTIDE SEQUENCE [LARGE SCALE GENOMIC DNA]</scope>
    <source>
        <strain evidence="7 8">ALG-7-W6</strain>
    </source>
</reference>
<feature type="binding site" evidence="4">
    <location>
        <position position="112"/>
    </location>
    <ligand>
        <name>substrate</name>
    </ligand>
</feature>
<dbReference type="PIRSF" id="PIRSF000097">
    <property type="entry name" value="AKR"/>
    <property type="match status" value="1"/>
</dbReference>
<dbReference type="PRINTS" id="PR00069">
    <property type="entry name" value="ALDKETRDTASE"/>
</dbReference>
<dbReference type="InterPro" id="IPR023210">
    <property type="entry name" value="NADP_OxRdtase_dom"/>
</dbReference>
<evidence type="ECO:0000313" key="8">
    <source>
        <dbReference type="Proteomes" id="UP000187455"/>
    </source>
</evidence>
<proteinExistence type="inferred from homology"/>
<accession>A0A1R0H8G1</accession>
<evidence type="ECO:0000256" key="1">
    <source>
        <dbReference type="ARBA" id="ARBA00007905"/>
    </source>
</evidence>
<protein>
    <submittedName>
        <fullName evidence="7">Putative NAD(P)H-dependent D-xylose reductase xyl1</fullName>
    </submittedName>
</protein>
<feature type="site" description="Lowers pKa of active site Tyr" evidence="5">
    <location>
        <position position="79"/>
    </location>
</feature>
<keyword evidence="2" id="KW-0560">Oxidoreductase</keyword>
<feature type="domain" description="NADP-dependent oxidoreductase" evidence="6">
    <location>
        <begin position="20"/>
        <end position="304"/>
    </location>
</feature>
<organism evidence="7 8">
    <name type="scientific">Smittium mucronatum</name>
    <dbReference type="NCBI Taxonomy" id="133383"/>
    <lineage>
        <taxon>Eukaryota</taxon>
        <taxon>Fungi</taxon>
        <taxon>Fungi incertae sedis</taxon>
        <taxon>Zoopagomycota</taxon>
        <taxon>Kickxellomycotina</taxon>
        <taxon>Harpellomycetes</taxon>
        <taxon>Harpellales</taxon>
        <taxon>Legeriomycetaceae</taxon>
        <taxon>Smittium</taxon>
    </lineage>
</organism>
<feature type="active site" description="Proton donor" evidence="3">
    <location>
        <position position="50"/>
    </location>
</feature>